<evidence type="ECO:0000313" key="1">
    <source>
        <dbReference type="EMBL" id="MCC2177458.1"/>
    </source>
</evidence>
<dbReference type="EMBL" id="JAJEPX010000034">
    <property type="protein sequence ID" value="MCC2177458.1"/>
    <property type="molecule type" value="Genomic_DNA"/>
</dbReference>
<proteinExistence type="predicted"/>
<dbReference type="Proteomes" id="UP001298753">
    <property type="component" value="Unassembled WGS sequence"/>
</dbReference>
<comment type="caution">
    <text evidence="1">The sequence shown here is derived from an EMBL/GenBank/DDBJ whole genome shotgun (WGS) entry which is preliminary data.</text>
</comment>
<accession>A0AAW4W5K1</accession>
<protein>
    <submittedName>
        <fullName evidence="1">Uncharacterized protein</fullName>
    </submittedName>
</protein>
<sequence>MTILNCECGNEIFIMDETEATAWQCEQCGQWYDFFGVKVPDPASVQPKKSPHLVNWSAGEDL</sequence>
<evidence type="ECO:0000313" key="2">
    <source>
        <dbReference type="Proteomes" id="UP001298753"/>
    </source>
</evidence>
<dbReference type="AlphaFoldDB" id="A0AAW4W5K1"/>
<reference evidence="1 2" key="1">
    <citation type="submission" date="2021-10" db="EMBL/GenBank/DDBJ databases">
        <title>Anaerobic single-cell dispensing facilitates the cultivation of human gut bacteria.</title>
        <authorList>
            <person name="Afrizal A."/>
        </authorList>
    </citation>
    <scope>NUCLEOTIDE SEQUENCE [LARGE SCALE GENOMIC DNA]</scope>
    <source>
        <strain evidence="1 2">CLA-AA-H270</strain>
    </source>
</reference>
<gene>
    <name evidence="1" type="ORF">LKD22_10030</name>
</gene>
<dbReference type="RefSeq" id="WP_110436632.1">
    <property type="nucleotide sequence ID" value="NZ_DBEZDI010000051.1"/>
</dbReference>
<name>A0AAW4W5K1_9FIRM</name>
<keyword evidence="2" id="KW-1185">Reference proteome</keyword>
<dbReference type="GeneID" id="98659407"/>
<organism evidence="1 2">
    <name type="scientific">Agathobaculum butyriciproducens</name>
    <dbReference type="NCBI Taxonomy" id="1628085"/>
    <lineage>
        <taxon>Bacteria</taxon>
        <taxon>Bacillati</taxon>
        <taxon>Bacillota</taxon>
        <taxon>Clostridia</taxon>
        <taxon>Eubacteriales</taxon>
        <taxon>Butyricicoccaceae</taxon>
        <taxon>Agathobaculum</taxon>
    </lineage>
</organism>